<comment type="function">
    <text evidence="10 12">Catalyzes the attachment of isoleucine to tRNA(Ile). As IleRS can inadvertently accommodate and process structurally similar amino acids such as valine, to avoid such errors it has two additional distinct tRNA(Ile)-dependent editing activities. One activity is designated as 'pretransfer' editing and involves the hydrolysis of activated Val-AMP. The other activity is designated 'posttransfer' editing and involves deacylation of mischarged Val-tRNA(Ile).</text>
</comment>
<dbReference type="InterPro" id="IPR001412">
    <property type="entry name" value="aa-tRNA-synth_I_CS"/>
</dbReference>
<keyword evidence="9 12" id="KW-0030">Aminoacyl-tRNA synthetase</keyword>
<evidence type="ECO:0000259" key="14">
    <source>
        <dbReference type="Pfam" id="PF06827"/>
    </source>
</evidence>
<feature type="short sequence motif" description="'HIGH' region" evidence="12">
    <location>
        <begin position="58"/>
        <end position="68"/>
    </location>
</feature>
<dbReference type="NCBIfam" id="TIGR00392">
    <property type="entry name" value="ileS"/>
    <property type="match status" value="1"/>
</dbReference>
<dbReference type="Gene3D" id="3.40.50.620">
    <property type="entry name" value="HUPs"/>
    <property type="match status" value="2"/>
</dbReference>
<comment type="catalytic activity">
    <reaction evidence="11 12">
        <text>tRNA(Ile) + L-isoleucine + ATP = L-isoleucyl-tRNA(Ile) + AMP + diphosphate</text>
        <dbReference type="Rhea" id="RHEA:11060"/>
        <dbReference type="Rhea" id="RHEA-COMP:9666"/>
        <dbReference type="Rhea" id="RHEA-COMP:9695"/>
        <dbReference type="ChEBI" id="CHEBI:30616"/>
        <dbReference type="ChEBI" id="CHEBI:33019"/>
        <dbReference type="ChEBI" id="CHEBI:58045"/>
        <dbReference type="ChEBI" id="CHEBI:78442"/>
        <dbReference type="ChEBI" id="CHEBI:78528"/>
        <dbReference type="ChEBI" id="CHEBI:456215"/>
        <dbReference type="EC" id="6.1.1.5"/>
    </reaction>
</comment>
<dbReference type="SUPFAM" id="SSF47323">
    <property type="entry name" value="Anticodon-binding domain of a subclass of class I aminoacyl-tRNA synthetases"/>
    <property type="match status" value="1"/>
</dbReference>
<feature type="binding site" evidence="12">
    <location>
        <position position="910"/>
    </location>
    <ligand>
        <name>Zn(2+)</name>
        <dbReference type="ChEBI" id="CHEBI:29105"/>
    </ligand>
</feature>
<dbReference type="SUPFAM" id="SSF50677">
    <property type="entry name" value="ValRS/IleRS/LeuRS editing domain"/>
    <property type="match status" value="1"/>
</dbReference>
<keyword evidence="6 12" id="KW-0862">Zinc</keyword>
<dbReference type="FunFam" id="3.40.50.620:FF:000048">
    <property type="entry name" value="Isoleucine--tRNA ligase"/>
    <property type="match status" value="1"/>
</dbReference>
<protein>
    <recommendedName>
        <fullName evidence="12">Isoleucine--tRNA ligase</fullName>
        <ecNumber evidence="12">6.1.1.5</ecNumber>
    </recommendedName>
    <alternativeName>
        <fullName evidence="12">Isoleucyl-tRNA synthetase</fullName>
        <shortName evidence="12">IleRS</shortName>
    </alternativeName>
</protein>
<dbReference type="Pfam" id="PF06827">
    <property type="entry name" value="zf-FPG_IleRS"/>
    <property type="match status" value="1"/>
</dbReference>
<dbReference type="Gene3D" id="1.10.730.20">
    <property type="match status" value="1"/>
</dbReference>
<feature type="domain" description="Zinc finger FPG/IleRS-type" evidence="14">
    <location>
        <begin position="906"/>
        <end position="932"/>
    </location>
</feature>
<dbReference type="InterPro" id="IPR050081">
    <property type="entry name" value="Ile-tRNA_ligase"/>
</dbReference>
<dbReference type="InterPro" id="IPR009008">
    <property type="entry name" value="Val/Leu/Ile-tRNA-synth_edit"/>
</dbReference>
<dbReference type="InterPro" id="IPR014729">
    <property type="entry name" value="Rossmann-like_a/b/a_fold"/>
</dbReference>
<dbReference type="GO" id="GO:0002161">
    <property type="term" value="F:aminoacyl-tRNA deacylase activity"/>
    <property type="evidence" value="ECO:0007669"/>
    <property type="project" value="InterPro"/>
</dbReference>
<evidence type="ECO:0000256" key="2">
    <source>
        <dbReference type="ARBA" id="ARBA00022490"/>
    </source>
</evidence>
<evidence type="ECO:0000313" key="17">
    <source>
        <dbReference type="Proteomes" id="UP000288293"/>
    </source>
</evidence>
<keyword evidence="7 12" id="KW-0067">ATP-binding</keyword>
<dbReference type="InterPro" id="IPR013155">
    <property type="entry name" value="M/V/L/I-tRNA-synth_anticd-bd"/>
</dbReference>
<dbReference type="InterPro" id="IPR023585">
    <property type="entry name" value="Ile-tRNA-ligase_type1"/>
</dbReference>
<evidence type="ECO:0000256" key="4">
    <source>
        <dbReference type="ARBA" id="ARBA00022723"/>
    </source>
</evidence>
<proteinExistence type="inferred from homology"/>
<dbReference type="GO" id="GO:0008270">
    <property type="term" value="F:zinc ion binding"/>
    <property type="evidence" value="ECO:0007669"/>
    <property type="project" value="UniProtKB-UniRule"/>
</dbReference>
<dbReference type="AlphaFoldDB" id="A0A432W9U0"/>
<evidence type="ECO:0000259" key="13">
    <source>
        <dbReference type="Pfam" id="PF00133"/>
    </source>
</evidence>
<dbReference type="GO" id="GO:0006428">
    <property type="term" value="P:isoleucyl-tRNA aminoacylation"/>
    <property type="evidence" value="ECO:0007669"/>
    <property type="project" value="UniProtKB-UniRule"/>
</dbReference>
<gene>
    <name evidence="12" type="primary">ileS</name>
    <name evidence="16" type="ORF">CWE09_06625</name>
</gene>
<dbReference type="Pfam" id="PF08264">
    <property type="entry name" value="Anticodon_1"/>
    <property type="match status" value="1"/>
</dbReference>
<keyword evidence="5 12" id="KW-0547">Nucleotide-binding</keyword>
<dbReference type="InterPro" id="IPR033708">
    <property type="entry name" value="Anticodon_Ile_BEm"/>
</dbReference>
<keyword evidence="2 12" id="KW-0963">Cytoplasm</keyword>
<evidence type="ECO:0000259" key="15">
    <source>
        <dbReference type="Pfam" id="PF08264"/>
    </source>
</evidence>
<dbReference type="GO" id="GO:0000049">
    <property type="term" value="F:tRNA binding"/>
    <property type="evidence" value="ECO:0007669"/>
    <property type="project" value="InterPro"/>
</dbReference>
<dbReference type="InterPro" id="IPR009080">
    <property type="entry name" value="tRNAsynth_Ia_anticodon-bd"/>
</dbReference>
<evidence type="ECO:0000256" key="11">
    <source>
        <dbReference type="ARBA" id="ARBA00048359"/>
    </source>
</evidence>
<dbReference type="OrthoDB" id="9810365at2"/>
<organism evidence="16 17">
    <name type="scientific">Aliidiomarina minuta</name>
    <dbReference type="NCBI Taxonomy" id="880057"/>
    <lineage>
        <taxon>Bacteria</taxon>
        <taxon>Pseudomonadati</taxon>
        <taxon>Pseudomonadota</taxon>
        <taxon>Gammaproteobacteria</taxon>
        <taxon>Alteromonadales</taxon>
        <taxon>Idiomarinaceae</taxon>
        <taxon>Aliidiomarina</taxon>
    </lineage>
</organism>
<dbReference type="PROSITE" id="PS00178">
    <property type="entry name" value="AA_TRNA_LIGASE_I"/>
    <property type="match status" value="1"/>
</dbReference>
<dbReference type="RefSeq" id="WP_126803188.1">
    <property type="nucleotide sequence ID" value="NZ_PIPL01000001.1"/>
</dbReference>
<dbReference type="FunFam" id="3.40.50.620:FF:000168">
    <property type="entry name" value="Isoleucine--tRNA ligase"/>
    <property type="match status" value="1"/>
</dbReference>
<dbReference type="PANTHER" id="PTHR42765">
    <property type="entry name" value="SOLEUCYL-TRNA SYNTHETASE"/>
    <property type="match status" value="1"/>
</dbReference>
<comment type="cofactor">
    <cofactor evidence="12">
        <name>Zn(2+)</name>
        <dbReference type="ChEBI" id="CHEBI:29105"/>
    </cofactor>
    <text evidence="12">Binds 1 zinc ion per subunit.</text>
</comment>
<dbReference type="EMBL" id="PIPL01000001">
    <property type="protein sequence ID" value="RUO26378.1"/>
    <property type="molecule type" value="Genomic_DNA"/>
</dbReference>
<evidence type="ECO:0000256" key="1">
    <source>
        <dbReference type="ARBA" id="ARBA00006887"/>
    </source>
</evidence>
<evidence type="ECO:0000256" key="12">
    <source>
        <dbReference type="HAMAP-Rule" id="MF_02002"/>
    </source>
</evidence>
<keyword evidence="3 12" id="KW-0436">Ligase</keyword>
<keyword evidence="4 12" id="KW-0479">Metal-binding</keyword>
<evidence type="ECO:0000256" key="6">
    <source>
        <dbReference type="ARBA" id="ARBA00022833"/>
    </source>
</evidence>
<comment type="domain">
    <text evidence="12">IleRS has two distinct active sites: one for aminoacylation and one for editing. The misactivated valine is translocated from the active site to the editing site, which sterically excludes the correctly activated isoleucine. The single editing site contains two valyl binding pockets, one specific for each substrate (Val-AMP or Val-tRNA(Ile)).</text>
</comment>
<evidence type="ECO:0000256" key="9">
    <source>
        <dbReference type="ARBA" id="ARBA00023146"/>
    </source>
</evidence>
<comment type="subcellular location">
    <subcellularLocation>
        <location evidence="12">Cytoplasm</location>
    </subcellularLocation>
</comment>
<evidence type="ECO:0000256" key="3">
    <source>
        <dbReference type="ARBA" id="ARBA00022598"/>
    </source>
</evidence>
<feature type="binding site" evidence="12">
    <location>
        <position position="565"/>
    </location>
    <ligand>
        <name>L-isoleucyl-5'-AMP</name>
        <dbReference type="ChEBI" id="CHEBI:178002"/>
    </ligand>
</feature>
<dbReference type="GO" id="GO:0005829">
    <property type="term" value="C:cytosol"/>
    <property type="evidence" value="ECO:0007669"/>
    <property type="project" value="TreeGrafter"/>
</dbReference>
<sequence length="944" mass="107098">MSDYKHTLNLPETPFPMRGNLAQREPQMLENWYADDLYGEIRKARSGRDKFILHDGPPYANGQIHIGHAVNKILKDVVVKSKTLSGFDAPYVPGWDCHGLPIELMVEKKYGKPGKKLTDAEFRAKCREYALTQVDAQREDFKRLGVFGEWDKPYLTMNFQQEANTVRAMGAIIERGHLQQGFKPVHWCTDCGSALAEAEVEYKDKNSPAIDVKYPVADEAAVVERFEHPQGHDGQGPIAMVIWTTTPWTIPASQAVTLAADLEYALVQIEGDKPERLILASDLVHDCMERFGVEKYHKLGFCHGQALELQQLKHPLFEQTLPIILGDHVTTESGTGCVHTAPGHGVDDFLVGKKYDLEVYNPVNNQGVYKEDTPMFAGQHVFKANDSIVEALKEAGNLAHHEVYPHSYPHCWRHKTPIIFRATPQWFISMEQEKLREQSLEQIKNVRWIPEWGESRIAQMVEGRPDWCISRQRTWGTPLTLFIHKETDEMHPRSLELLEEVAKRIEKEGIQAWFDLDASELLGKEADDYRKLTDTLDVWFDSGVTHYCVLDQQEQLAWPADLYLEGSDQHRGWFQSSLVTGVAAKGQAPYKQVLTHGFTVDGQGRKMSKSLGNVVSPQQVMNKLGGDILRLWVASTDYTAEMTVSDEILKRSADAYRRIRNTSRFLLSNLNGFEPAQHAVPAAEMVELDRWIVSRAKALQDELVNAYDNYQFLSVVQKLMHFCSIELGSFYLDIIKDRQYTAKKDSIAQRSCQTALWHIAEALVRWMAPITSFTAQEIWETLPAVEGGRDKYVFTAEWYQDWPQGLDKGQIEDSTWQTLLTVRSEVNRALEQARRDEVIGGSLQAEITLYAAEDLQPALNALQDELRFVLLTSQTSIKPLADAGSDVRDTELEGLKVAVVKTAHTKCARCWHHRPEVGSINEHPDLCQRCVTNVDGDGEQRSFA</sequence>
<dbReference type="Pfam" id="PF00133">
    <property type="entry name" value="tRNA-synt_1"/>
    <property type="match status" value="1"/>
</dbReference>
<dbReference type="SUPFAM" id="SSF52374">
    <property type="entry name" value="Nucleotidylyl transferase"/>
    <property type="match status" value="1"/>
</dbReference>
<dbReference type="FunFam" id="1.10.730.20:FF:000001">
    <property type="entry name" value="Isoleucine--tRNA ligase"/>
    <property type="match status" value="1"/>
</dbReference>
<evidence type="ECO:0000256" key="8">
    <source>
        <dbReference type="ARBA" id="ARBA00022917"/>
    </source>
</evidence>
<feature type="binding site" evidence="12">
    <location>
        <position position="927"/>
    </location>
    <ligand>
        <name>Zn(2+)</name>
        <dbReference type="ChEBI" id="CHEBI:29105"/>
    </ligand>
</feature>
<feature type="binding site" evidence="12">
    <location>
        <position position="930"/>
    </location>
    <ligand>
        <name>Zn(2+)</name>
        <dbReference type="ChEBI" id="CHEBI:29105"/>
    </ligand>
</feature>
<keyword evidence="8 12" id="KW-0648">Protein biosynthesis</keyword>
<evidence type="ECO:0000313" key="16">
    <source>
        <dbReference type="EMBL" id="RUO26378.1"/>
    </source>
</evidence>
<comment type="caution">
    <text evidence="16">The sequence shown here is derived from an EMBL/GenBank/DDBJ whole genome shotgun (WGS) entry which is preliminary data.</text>
</comment>
<dbReference type="HAMAP" id="MF_02002">
    <property type="entry name" value="Ile_tRNA_synth_type1"/>
    <property type="match status" value="1"/>
</dbReference>
<name>A0A432W9U0_9GAMM</name>
<keyword evidence="17" id="KW-1185">Reference proteome</keyword>
<feature type="binding site" evidence="12">
    <location>
        <position position="609"/>
    </location>
    <ligand>
        <name>ATP</name>
        <dbReference type="ChEBI" id="CHEBI:30616"/>
    </ligand>
</feature>
<comment type="subunit">
    <text evidence="12">Monomer.</text>
</comment>
<evidence type="ECO:0000256" key="10">
    <source>
        <dbReference type="ARBA" id="ARBA00025217"/>
    </source>
</evidence>
<dbReference type="PRINTS" id="PR00984">
    <property type="entry name" value="TRNASYNTHILE"/>
</dbReference>
<dbReference type="InterPro" id="IPR002300">
    <property type="entry name" value="aa-tRNA-synth_Ia"/>
</dbReference>
<reference evidence="16 17" key="1">
    <citation type="journal article" date="2011" name="Front. Microbiol.">
        <title>Genomic signatures of strain selection and enhancement in Bacillus atrophaeus var. globigii, a historical biowarfare simulant.</title>
        <authorList>
            <person name="Gibbons H.S."/>
            <person name="Broomall S.M."/>
            <person name="McNew L.A."/>
            <person name="Daligault H."/>
            <person name="Chapman C."/>
            <person name="Bruce D."/>
            <person name="Karavis M."/>
            <person name="Krepps M."/>
            <person name="McGregor P.A."/>
            <person name="Hong C."/>
            <person name="Park K.H."/>
            <person name="Akmal A."/>
            <person name="Feldman A."/>
            <person name="Lin J.S."/>
            <person name="Chang W.E."/>
            <person name="Higgs B.W."/>
            <person name="Demirev P."/>
            <person name="Lindquist J."/>
            <person name="Liem A."/>
            <person name="Fochler E."/>
            <person name="Read T.D."/>
            <person name="Tapia R."/>
            <person name="Johnson S."/>
            <person name="Bishop-Lilly K.A."/>
            <person name="Detter C."/>
            <person name="Han C."/>
            <person name="Sozhamannan S."/>
            <person name="Rosenzweig C.N."/>
            <person name="Skowronski E.W."/>
        </authorList>
    </citation>
    <scope>NUCLEOTIDE SEQUENCE [LARGE SCALE GENOMIC DNA]</scope>
    <source>
        <strain evidence="16 17">MLST1</strain>
    </source>
</reference>
<dbReference type="InterPro" id="IPR010663">
    <property type="entry name" value="Znf_FPG/IleRS"/>
</dbReference>
<dbReference type="GO" id="GO:0005524">
    <property type="term" value="F:ATP binding"/>
    <property type="evidence" value="ECO:0007669"/>
    <property type="project" value="UniProtKB-UniRule"/>
</dbReference>
<dbReference type="InterPro" id="IPR002301">
    <property type="entry name" value="Ile-tRNA-ligase"/>
</dbReference>
<feature type="domain" description="Aminoacyl-tRNA synthetase class Ia" evidence="13">
    <location>
        <begin position="27"/>
        <end position="644"/>
    </location>
</feature>
<dbReference type="Proteomes" id="UP000288293">
    <property type="component" value="Unassembled WGS sequence"/>
</dbReference>
<dbReference type="PANTHER" id="PTHR42765:SF1">
    <property type="entry name" value="ISOLEUCINE--TRNA LIGASE, MITOCHONDRIAL"/>
    <property type="match status" value="1"/>
</dbReference>
<evidence type="ECO:0000256" key="7">
    <source>
        <dbReference type="ARBA" id="ARBA00022840"/>
    </source>
</evidence>
<feature type="binding site" evidence="12">
    <location>
        <position position="907"/>
    </location>
    <ligand>
        <name>Zn(2+)</name>
        <dbReference type="ChEBI" id="CHEBI:29105"/>
    </ligand>
</feature>
<dbReference type="GO" id="GO:0004822">
    <property type="term" value="F:isoleucine-tRNA ligase activity"/>
    <property type="evidence" value="ECO:0007669"/>
    <property type="project" value="UniProtKB-UniRule"/>
</dbReference>
<dbReference type="EC" id="6.1.1.5" evidence="12"/>
<feature type="short sequence motif" description="'KMSKS' region" evidence="12">
    <location>
        <begin position="606"/>
        <end position="610"/>
    </location>
</feature>
<dbReference type="CDD" id="cd07960">
    <property type="entry name" value="Anticodon_Ia_Ile_BEm"/>
    <property type="match status" value="1"/>
</dbReference>
<accession>A0A432W9U0</accession>
<feature type="domain" description="Methionyl/Valyl/Leucyl/Isoleucyl-tRNA synthetase anticodon-binding" evidence="15">
    <location>
        <begin position="689"/>
        <end position="848"/>
    </location>
</feature>
<evidence type="ECO:0000256" key="5">
    <source>
        <dbReference type="ARBA" id="ARBA00022741"/>
    </source>
</evidence>
<comment type="similarity">
    <text evidence="1 12">Belongs to the class-I aminoacyl-tRNA synthetase family. IleS type 1 subfamily.</text>
</comment>
<dbReference type="CDD" id="cd00818">
    <property type="entry name" value="IleRS_core"/>
    <property type="match status" value="1"/>
</dbReference>